<dbReference type="Pfam" id="PF09411">
    <property type="entry name" value="PagL"/>
    <property type="match status" value="1"/>
</dbReference>
<feature type="signal peptide" evidence="1">
    <location>
        <begin position="1"/>
        <end position="20"/>
    </location>
</feature>
<dbReference type="InterPro" id="IPR018550">
    <property type="entry name" value="Lipid-A_deacylase-rel"/>
</dbReference>
<dbReference type="EMBL" id="BJZP01000085">
    <property type="protein sequence ID" value="GEO87652.1"/>
    <property type="molecule type" value="Genomic_DNA"/>
</dbReference>
<keyword evidence="2" id="KW-0378">Hydrolase</keyword>
<gene>
    <name evidence="2" type="ORF">RNA01_45840</name>
</gene>
<protein>
    <submittedName>
        <fullName evidence="2">Acyloxyacyl hydrolase</fullName>
    </submittedName>
</protein>
<dbReference type="AlphaFoldDB" id="A0A512HQD5"/>
<comment type="caution">
    <text evidence="2">The sequence shown here is derived from an EMBL/GenBank/DDBJ whole genome shotgun (WGS) entry which is preliminary data.</text>
</comment>
<dbReference type="Proteomes" id="UP000321717">
    <property type="component" value="Unassembled WGS sequence"/>
</dbReference>
<organism evidence="2 3">
    <name type="scientific">Ciceribacter naphthalenivorans</name>
    <dbReference type="NCBI Taxonomy" id="1118451"/>
    <lineage>
        <taxon>Bacteria</taxon>
        <taxon>Pseudomonadati</taxon>
        <taxon>Pseudomonadota</taxon>
        <taxon>Alphaproteobacteria</taxon>
        <taxon>Hyphomicrobiales</taxon>
        <taxon>Rhizobiaceae</taxon>
        <taxon>Ciceribacter</taxon>
    </lineage>
</organism>
<keyword evidence="1" id="KW-0732">Signal</keyword>
<feature type="chain" id="PRO_5021862242" evidence="1">
    <location>
        <begin position="21"/>
        <end position="183"/>
    </location>
</feature>
<keyword evidence="3" id="KW-1185">Reference proteome</keyword>
<sequence>MQILRTVAVAGMTLILTAHASIAEEPIFDEFRFGASASVQDKESREDEVFPEVTVFLDPFDLDNAVDWKQQIMRPRVNLGASITTSDEVNQVFGGLSWQISVSDRIFAEAGFGGVWHDGELDDNSDGPELGCRFLFREYVGAGYRIDPHWSVIAQVAHASHANLCDGPNDGMTRAGVQVGYKF</sequence>
<reference evidence="2 3" key="1">
    <citation type="submission" date="2019-07" db="EMBL/GenBank/DDBJ databases">
        <title>Whole genome shotgun sequence of Rhizobium naphthalenivorans NBRC 107585.</title>
        <authorList>
            <person name="Hosoyama A."/>
            <person name="Uohara A."/>
            <person name="Ohji S."/>
            <person name="Ichikawa N."/>
        </authorList>
    </citation>
    <scope>NUCLEOTIDE SEQUENCE [LARGE SCALE GENOMIC DNA]</scope>
    <source>
        <strain evidence="2 3">NBRC 107585</strain>
    </source>
</reference>
<dbReference type="Gene3D" id="2.40.160.20">
    <property type="match status" value="1"/>
</dbReference>
<accession>A0A512HQD5</accession>
<evidence type="ECO:0000313" key="2">
    <source>
        <dbReference type="EMBL" id="GEO87652.1"/>
    </source>
</evidence>
<evidence type="ECO:0000256" key="1">
    <source>
        <dbReference type="SAM" id="SignalP"/>
    </source>
</evidence>
<dbReference type="GO" id="GO:0016787">
    <property type="term" value="F:hydrolase activity"/>
    <property type="evidence" value="ECO:0007669"/>
    <property type="project" value="UniProtKB-KW"/>
</dbReference>
<name>A0A512HQD5_9HYPH</name>
<evidence type="ECO:0000313" key="3">
    <source>
        <dbReference type="Proteomes" id="UP000321717"/>
    </source>
</evidence>
<proteinExistence type="predicted"/>